<feature type="domain" description="AAA+ ATPase" evidence="2">
    <location>
        <begin position="53"/>
        <end position="242"/>
    </location>
</feature>
<dbReference type="InterPro" id="IPR027417">
    <property type="entry name" value="P-loop_NTPase"/>
</dbReference>
<dbReference type="Proteomes" id="UP001301731">
    <property type="component" value="Chromosome"/>
</dbReference>
<dbReference type="EMBL" id="CP137573">
    <property type="protein sequence ID" value="WOX21167.1"/>
    <property type="molecule type" value="Genomic_DNA"/>
</dbReference>
<evidence type="ECO:0000313" key="3">
    <source>
        <dbReference type="EMBL" id="WOX21167.1"/>
    </source>
</evidence>
<evidence type="ECO:0000313" key="4">
    <source>
        <dbReference type="Proteomes" id="UP001301731"/>
    </source>
</evidence>
<reference evidence="3 4" key="1">
    <citation type="submission" date="2023-10" db="EMBL/GenBank/DDBJ databases">
        <title>The genome sequence of Streptomyces sp. HUAS YS2.</title>
        <authorList>
            <person name="Mo P."/>
        </authorList>
    </citation>
    <scope>NUCLEOTIDE SEQUENCE [LARGE SCALE GENOMIC DNA]</scope>
    <source>
        <strain evidence="3 4">HUAS YS2</strain>
    </source>
</reference>
<dbReference type="SMART" id="SM00382">
    <property type="entry name" value="AAA"/>
    <property type="match status" value="1"/>
</dbReference>
<sequence>MTWNAYYRGDGTSRPDTRLPAPPPWRTFPNRPVASVFRPPEGLVEAVNAALALRRPLLITGTPGSGKSTVVEQVAAELALGPVLRWHITSRATLADALYRYDALGRIHAHRLQQEKARAGADTGDGDDIAAFIGLGPLGTALLPSERPRALLVDEIDKSDLDLPGDLLEVLERGEFRIPELLREGQDVAELRMWDSADKYRVERGHVQCTEFPFIVMTSNGEQELPAPFLRRCVRYTMPKPTAALIREVVRGHLQLEMTENGPEAELVNEFVRRVAAGESVAVDQLLGTLHLLHGADAQSAAKVRGRGERERLIALLMKDLSGA</sequence>
<accession>A0ABZ0LNX2</accession>
<keyword evidence="4" id="KW-1185">Reference proteome</keyword>
<name>A0ABZ0LNX2_9ACTN</name>
<protein>
    <submittedName>
        <fullName evidence="3">MoxR family ATPase</fullName>
    </submittedName>
</protein>
<feature type="region of interest" description="Disordered" evidence="1">
    <location>
        <begin position="1"/>
        <end position="23"/>
    </location>
</feature>
<gene>
    <name evidence="3" type="ORF">R2D22_07115</name>
</gene>
<dbReference type="InterPro" id="IPR011704">
    <property type="entry name" value="ATPase_dyneun-rel_AAA"/>
</dbReference>
<organism evidence="3 4">
    <name type="scientific">Streptomyces solicathayae</name>
    <dbReference type="NCBI Taxonomy" id="3081768"/>
    <lineage>
        <taxon>Bacteria</taxon>
        <taxon>Bacillati</taxon>
        <taxon>Actinomycetota</taxon>
        <taxon>Actinomycetes</taxon>
        <taxon>Kitasatosporales</taxon>
        <taxon>Streptomycetaceae</taxon>
        <taxon>Streptomyces</taxon>
    </lineage>
</organism>
<dbReference type="RefSeq" id="WP_318102001.1">
    <property type="nucleotide sequence ID" value="NZ_CP137573.1"/>
</dbReference>
<dbReference type="Pfam" id="PF07728">
    <property type="entry name" value="AAA_5"/>
    <property type="match status" value="1"/>
</dbReference>
<dbReference type="SUPFAM" id="SSF52540">
    <property type="entry name" value="P-loop containing nucleoside triphosphate hydrolases"/>
    <property type="match status" value="1"/>
</dbReference>
<dbReference type="Gene3D" id="3.40.50.300">
    <property type="entry name" value="P-loop containing nucleotide triphosphate hydrolases"/>
    <property type="match status" value="1"/>
</dbReference>
<proteinExistence type="predicted"/>
<evidence type="ECO:0000259" key="2">
    <source>
        <dbReference type="SMART" id="SM00382"/>
    </source>
</evidence>
<dbReference type="InterPro" id="IPR003593">
    <property type="entry name" value="AAA+_ATPase"/>
</dbReference>
<evidence type="ECO:0000256" key="1">
    <source>
        <dbReference type="SAM" id="MobiDB-lite"/>
    </source>
</evidence>